<dbReference type="InterPro" id="IPR014729">
    <property type="entry name" value="Rossmann-like_a/b/a_fold"/>
</dbReference>
<evidence type="ECO:0000256" key="8">
    <source>
        <dbReference type="ARBA" id="ARBA00029346"/>
    </source>
</evidence>
<feature type="binding site" evidence="9">
    <location>
        <begin position="8"/>
        <end position="9"/>
    </location>
    <ligand>
        <name>ATP</name>
        <dbReference type="ChEBI" id="CHEBI:30616"/>
    </ligand>
</feature>
<feature type="binding site" evidence="9">
    <location>
        <position position="97"/>
    </location>
    <ligand>
        <name>ATP</name>
        <dbReference type="ChEBI" id="CHEBI:30616"/>
    </ligand>
</feature>
<dbReference type="PANTHER" id="PTHR21342">
    <property type="entry name" value="PHOSPHOPANTETHEINE ADENYLYLTRANSFERASE"/>
    <property type="match status" value="1"/>
</dbReference>
<feature type="binding site" evidence="9">
    <location>
        <position position="16"/>
    </location>
    <ligand>
        <name>ATP</name>
        <dbReference type="ChEBI" id="CHEBI:30616"/>
    </ligand>
</feature>
<dbReference type="PANTHER" id="PTHR21342:SF1">
    <property type="entry name" value="PHOSPHOPANTETHEINE ADENYLYLTRANSFERASE"/>
    <property type="match status" value="1"/>
</dbReference>
<sequence>MRAICPGSFDPATLGHLDIITRAAALFDDVVVAVGRNSAKNYLFDPDERVAILAEATGGLANVTVKPISGLLVDFCADEGVDVIVKGLRFASDFEFELQMSQMNHAMTGIETICLPTSSAVAHISSTMVREIARLGGDVGQFVPEGVHRRIRAKVAG</sequence>
<feature type="site" description="Transition state stabilizer" evidence="9">
    <location>
        <position position="16"/>
    </location>
</feature>
<dbReference type="PRINTS" id="PR01020">
    <property type="entry name" value="LPSBIOSNTHSS"/>
</dbReference>
<feature type="binding site" evidence="9">
    <location>
        <position position="86"/>
    </location>
    <ligand>
        <name>substrate</name>
    </ligand>
</feature>
<dbReference type="Gene3D" id="3.40.50.620">
    <property type="entry name" value="HUPs"/>
    <property type="match status" value="1"/>
</dbReference>
<comment type="catalytic activity">
    <reaction evidence="8 9">
        <text>(R)-4'-phosphopantetheine + ATP + H(+) = 3'-dephospho-CoA + diphosphate</text>
        <dbReference type="Rhea" id="RHEA:19801"/>
        <dbReference type="ChEBI" id="CHEBI:15378"/>
        <dbReference type="ChEBI" id="CHEBI:30616"/>
        <dbReference type="ChEBI" id="CHEBI:33019"/>
        <dbReference type="ChEBI" id="CHEBI:57328"/>
        <dbReference type="ChEBI" id="CHEBI:61723"/>
        <dbReference type="EC" id="2.7.7.3"/>
    </reaction>
</comment>
<evidence type="ECO:0000259" key="10">
    <source>
        <dbReference type="Pfam" id="PF01467"/>
    </source>
</evidence>
<keyword evidence="7 9" id="KW-0173">Coenzyme A biosynthesis</keyword>
<dbReference type="InterPro" id="IPR001980">
    <property type="entry name" value="PPAT"/>
</dbReference>
<dbReference type="NCBIfam" id="TIGR01510">
    <property type="entry name" value="coaD_prev_kdtB"/>
    <property type="match status" value="1"/>
</dbReference>
<keyword evidence="1 9" id="KW-0963">Cytoplasm</keyword>
<reference evidence="11 12" key="1">
    <citation type="journal article" date="2023" name="Environ Microbiome">
        <title>A coral-associated actinobacterium mitigates coral bleaching under heat stress.</title>
        <authorList>
            <person name="Li J."/>
            <person name="Zou Y."/>
            <person name="Li Q."/>
            <person name="Zhang J."/>
            <person name="Bourne D.G."/>
            <person name="Lyu Y."/>
            <person name="Liu C."/>
            <person name="Zhang S."/>
        </authorList>
    </citation>
    <scope>NUCLEOTIDE SEQUENCE [LARGE SCALE GENOMIC DNA]</scope>
    <source>
        <strain evidence="11 12">SCSIO 13291</strain>
    </source>
</reference>
<comment type="pathway">
    <text evidence="9">Cofactor biosynthesis; coenzyme A biosynthesis; CoA from (R)-pantothenate: step 4/5.</text>
</comment>
<dbReference type="EMBL" id="CP115965">
    <property type="protein sequence ID" value="WZW99710.1"/>
    <property type="molecule type" value="Genomic_DNA"/>
</dbReference>
<feature type="binding site" evidence="9">
    <location>
        <position position="8"/>
    </location>
    <ligand>
        <name>substrate</name>
    </ligand>
</feature>
<feature type="binding site" evidence="9">
    <location>
        <begin position="87"/>
        <end position="89"/>
    </location>
    <ligand>
        <name>ATP</name>
        <dbReference type="ChEBI" id="CHEBI:30616"/>
    </ligand>
</feature>
<evidence type="ECO:0000256" key="2">
    <source>
        <dbReference type="ARBA" id="ARBA00022679"/>
    </source>
</evidence>
<dbReference type="GO" id="GO:0004595">
    <property type="term" value="F:pantetheine-phosphate adenylyltransferase activity"/>
    <property type="evidence" value="ECO:0007669"/>
    <property type="project" value="UniProtKB-EC"/>
</dbReference>
<comment type="subcellular location">
    <subcellularLocation>
        <location evidence="9">Cytoplasm</location>
    </subcellularLocation>
</comment>
<organism evidence="11 12">
    <name type="scientific">Propioniciclava soli</name>
    <dbReference type="NCBI Taxonomy" id="2775081"/>
    <lineage>
        <taxon>Bacteria</taxon>
        <taxon>Bacillati</taxon>
        <taxon>Actinomycetota</taxon>
        <taxon>Actinomycetes</taxon>
        <taxon>Propionibacteriales</taxon>
        <taxon>Propionibacteriaceae</taxon>
        <taxon>Propioniciclava</taxon>
    </lineage>
</organism>
<keyword evidence="6 9" id="KW-0460">Magnesium</keyword>
<evidence type="ECO:0000256" key="3">
    <source>
        <dbReference type="ARBA" id="ARBA00022695"/>
    </source>
</evidence>
<comment type="cofactor">
    <cofactor evidence="9">
        <name>Mg(2+)</name>
        <dbReference type="ChEBI" id="CHEBI:18420"/>
    </cofactor>
</comment>
<comment type="similarity">
    <text evidence="9">Belongs to the bacterial CoaD family.</text>
</comment>
<protein>
    <recommendedName>
        <fullName evidence="9">Phosphopantetheine adenylyltransferase</fullName>
        <ecNumber evidence="9">2.7.7.3</ecNumber>
    </recommendedName>
    <alternativeName>
        <fullName evidence="9">Dephospho-CoA pyrophosphorylase</fullName>
    </alternativeName>
    <alternativeName>
        <fullName evidence="9">Pantetheine-phosphate adenylyltransferase</fullName>
        <shortName evidence="9">PPAT</shortName>
    </alternativeName>
</protein>
<comment type="function">
    <text evidence="9">Reversibly transfers an adenylyl group from ATP to 4'-phosphopantetheine, yielding dephospho-CoA (dPCoA) and pyrophosphate.</text>
</comment>
<evidence type="ECO:0000256" key="5">
    <source>
        <dbReference type="ARBA" id="ARBA00022840"/>
    </source>
</evidence>
<evidence type="ECO:0000256" key="1">
    <source>
        <dbReference type="ARBA" id="ARBA00022490"/>
    </source>
</evidence>
<dbReference type="HAMAP" id="MF_00151">
    <property type="entry name" value="PPAT_bact"/>
    <property type="match status" value="1"/>
</dbReference>
<keyword evidence="4 9" id="KW-0547">Nucleotide-binding</keyword>
<dbReference type="InterPro" id="IPR004821">
    <property type="entry name" value="Cyt_trans-like"/>
</dbReference>
<feature type="domain" description="Cytidyltransferase-like" evidence="10">
    <location>
        <begin position="4"/>
        <end position="131"/>
    </location>
</feature>
<dbReference type="Proteomes" id="UP001434337">
    <property type="component" value="Chromosome"/>
</dbReference>
<keyword evidence="2 9" id="KW-0808">Transferase</keyword>
<feature type="binding site" evidence="9">
    <location>
        <position position="72"/>
    </location>
    <ligand>
        <name>substrate</name>
    </ligand>
</feature>
<dbReference type="SUPFAM" id="SSF52374">
    <property type="entry name" value="Nucleotidylyl transferase"/>
    <property type="match status" value="1"/>
</dbReference>
<name>A0ABZ3CDI2_9ACTN</name>
<evidence type="ECO:0000256" key="6">
    <source>
        <dbReference type="ARBA" id="ARBA00022842"/>
    </source>
</evidence>
<feature type="binding site" evidence="9">
    <location>
        <position position="40"/>
    </location>
    <ligand>
        <name>substrate</name>
    </ligand>
</feature>
<dbReference type="RefSeq" id="WP_232549745.1">
    <property type="nucleotide sequence ID" value="NZ_CP115965.1"/>
</dbReference>
<feature type="binding site" evidence="9">
    <location>
        <begin position="121"/>
        <end position="127"/>
    </location>
    <ligand>
        <name>ATP</name>
        <dbReference type="ChEBI" id="CHEBI:30616"/>
    </ligand>
</feature>
<evidence type="ECO:0000313" key="11">
    <source>
        <dbReference type="EMBL" id="WZW99710.1"/>
    </source>
</evidence>
<keyword evidence="12" id="KW-1185">Reference proteome</keyword>
<dbReference type="Pfam" id="PF01467">
    <property type="entry name" value="CTP_transf_like"/>
    <property type="match status" value="1"/>
</dbReference>
<evidence type="ECO:0000256" key="7">
    <source>
        <dbReference type="ARBA" id="ARBA00022993"/>
    </source>
</evidence>
<gene>
    <name evidence="9 11" type="primary">coaD</name>
    <name evidence="11" type="ORF">PCC79_05810</name>
</gene>
<comment type="subunit">
    <text evidence="9">Homohexamer.</text>
</comment>
<proteinExistence type="inferred from homology"/>
<dbReference type="CDD" id="cd02163">
    <property type="entry name" value="PPAT"/>
    <property type="match status" value="1"/>
</dbReference>
<evidence type="ECO:0000313" key="12">
    <source>
        <dbReference type="Proteomes" id="UP001434337"/>
    </source>
</evidence>
<keyword evidence="3 9" id="KW-0548">Nucleotidyltransferase</keyword>
<dbReference type="NCBIfam" id="TIGR00125">
    <property type="entry name" value="cyt_tran_rel"/>
    <property type="match status" value="1"/>
</dbReference>
<keyword evidence="5 9" id="KW-0067">ATP-binding</keyword>
<dbReference type="EC" id="2.7.7.3" evidence="9"/>
<evidence type="ECO:0000256" key="4">
    <source>
        <dbReference type="ARBA" id="ARBA00022741"/>
    </source>
</evidence>
<evidence type="ECO:0000256" key="9">
    <source>
        <dbReference type="HAMAP-Rule" id="MF_00151"/>
    </source>
</evidence>
<accession>A0ABZ3CDI2</accession>